<dbReference type="RefSeq" id="XP_021883512.1">
    <property type="nucleotide sequence ID" value="XM_022029876.1"/>
</dbReference>
<sequence length="807" mass="90471">MTELQFQKFRKTEEVCVKTASTGASNDSSLCYVSLQDIRDVFPDAQRFKLDGDLIPFLLDADGNKIEPPRIAFYPDKVLDVITEVPQSSNSNKSLTVHNNKDFSSYSDEIKEWMVKIENKGDMILTLQGKMDKVQVEMHIMQLEMRKMQLELKEKTDEVIKLQLEAKKKDDKLLEMQQQALDRLVILQQKAEAILAQTFELHEYPIPRLFIVLPIDRTKWDPMNVLRNKVRLHFLCECGDHDAVKAIKNRQNQVHLARHEGYEIRDSTEFFRKYGNYMVILLQCLKIGMPLATSLGPAPSLKASIDYSLDYMKALSVEYPVLSNINTIEDCEALEGADLRGLNKFLQINDEDGKLGNLYRIRTEAGHIKWVCLDHHRSPFKEKEQEAFVKTVEMNGGKYDSHLGKVVIKLHSITAADEFFSALTNAKHIYELDITFEWDWSKTYLEALENALRISSVSILRLDLGSSQESITRKLLLTNTKYEKIIRIIELKNIKAIHIILPPDLVKLSSLPNKKSRHHHELFFEMRPREIGASDFRLLVNSLKSNATLTTLDLRDNSIGNEGALVLSEALKANATLTSLGLRCNLIGDEGAYALSEALKANTTLAIMDLRGNAITKEGALVLLDALKTSSTLKTLGLRESLITGELSEALKGNTVSTTLDVRCRSIGNEMALALSEALKINRTLTALDLGRNSIGNEGTLAISEALKVNATLAILGLSYNSIGKEGALTLSEVLKVNTTLTTLDLERNSIRNEGALALSEALKTNTTLSNLNLSWNSIGDEGELELSETLRSRTGQDSTRAFTLLY</sequence>
<reference evidence="5 6" key="1">
    <citation type="submission" date="2016-07" db="EMBL/GenBank/DDBJ databases">
        <title>Pervasive Adenine N6-methylation of Active Genes in Fungi.</title>
        <authorList>
            <consortium name="DOE Joint Genome Institute"/>
            <person name="Mondo S.J."/>
            <person name="Dannebaum R.O."/>
            <person name="Kuo R.C."/>
            <person name="Labutti K."/>
            <person name="Haridas S."/>
            <person name="Kuo A."/>
            <person name="Salamov A."/>
            <person name="Ahrendt S.R."/>
            <person name="Lipzen A."/>
            <person name="Sullivan W."/>
            <person name="Andreopoulos W.B."/>
            <person name="Clum A."/>
            <person name="Lindquist E."/>
            <person name="Daum C."/>
            <person name="Ramamoorthy G.K."/>
            <person name="Gryganskyi A."/>
            <person name="Culley D."/>
            <person name="Magnuson J.K."/>
            <person name="James T.Y."/>
            <person name="O'Malley M.A."/>
            <person name="Stajich J.E."/>
            <person name="Spatafora J.W."/>
            <person name="Visel A."/>
            <person name="Grigoriev I.V."/>
        </authorList>
    </citation>
    <scope>NUCLEOTIDE SEQUENCE [LARGE SCALE GENOMIC DNA]</scope>
    <source>
        <strain evidence="5 6">NRRL 3116</strain>
    </source>
</reference>
<dbReference type="SUPFAM" id="SSF52047">
    <property type="entry name" value="RNI-like"/>
    <property type="match status" value="1"/>
</dbReference>
<name>A0A1Y2GU00_9FUNG</name>
<dbReference type="GO" id="GO:0031267">
    <property type="term" value="F:small GTPase binding"/>
    <property type="evidence" value="ECO:0007669"/>
    <property type="project" value="TreeGrafter"/>
</dbReference>
<keyword evidence="4" id="KW-0175">Coiled coil</keyword>
<organism evidence="5 6">
    <name type="scientific">Lobosporangium transversale</name>
    <dbReference type="NCBI Taxonomy" id="64571"/>
    <lineage>
        <taxon>Eukaryota</taxon>
        <taxon>Fungi</taxon>
        <taxon>Fungi incertae sedis</taxon>
        <taxon>Mucoromycota</taxon>
        <taxon>Mortierellomycotina</taxon>
        <taxon>Mortierellomycetes</taxon>
        <taxon>Mortierellales</taxon>
        <taxon>Mortierellaceae</taxon>
        <taxon>Lobosporangium</taxon>
    </lineage>
</organism>
<evidence type="ECO:0000256" key="3">
    <source>
        <dbReference type="ARBA" id="ARBA00022737"/>
    </source>
</evidence>
<dbReference type="GO" id="GO:0005829">
    <property type="term" value="C:cytosol"/>
    <property type="evidence" value="ECO:0007669"/>
    <property type="project" value="TreeGrafter"/>
</dbReference>
<gene>
    <name evidence="5" type="ORF">BCR41DRAFT_420274</name>
</gene>
<dbReference type="GO" id="GO:0048471">
    <property type="term" value="C:perinuclear region of cytoplasm"/>
    <property type="evidence" value="ECO:0007669"/>
    <property type="project" value="TreeGrafter"/>
</dbReference>
<dbReference type="AlphaFoldDB" id="A0A1Y2GU00"/>
<dbReference type="InterPro" id="IPR001611">
    <property type="entry name" value="Leu-rich_rpt"/>
</dbReference>
<dbReference type="EMBL" id="MCFF01000009">
    <property type="protein sequence ID" value="ORZ23698.1"/>
    <property type="molecule type" value="Genomic_DNA"/>
</dbReference>
<feature type="coiled-coil region" evidence="4">
    <location>
        <begin position="131"/>
        <end position="179"/>
    </location>
</feature>
<dbReference type="PANTHER" id="PTHR24113">
    <property type="entry name" value="RAN GTPASE-ACTIVATING PROTEIN 1"/>
    <property type="match status" value="1"/>
</dbReference>
<dbReference type="InParanoid" id="A0A1Y2GU00"/>
<dbReference type="GeneID" id="33571719"/>
<evidence type="ECO:0000256" key="4">
    <source>
        <dbReference type="SAM" id="Coils"/>
    </source>
</evidence>
<dbReference type="InterPro" id="IPR032675">
    <property type="entry name" value="LRR_dom_sf"/>
</dbReference>
<dbReference type="InterPro" id="IPR027038">
    <property type="entry name" value="RanGap"/>
</dbReference>
<dbReference type="SMART" id="SM00368">
    <property type="entry name" value="LRR_RI"/>
    <property type="match status" value="7"/>
</dbReference>
<dbReference type="GO" id="GO:0006913">
    <property type="term" value="P:nucleocytoplasmic transport"/>
    <property type="evidence" value="ECO:0007669"/>
    <property type="project" value="TreeGrafter"/>
</dbReference>
<dbReference type="Proteomes" id="UP000193648">
    <property type="component" value="Unassembled WGS sequence"/>
</dbReference>
<evidence type="ECO:0000256" key="2">
    <source>
        <dbReference type="ARBA" id="ARBA00022614"/>
    </source>
</evidence>
<comment type="caution">
    <text evidence="5">The sequence shown here is derived from an EMBL/GenBank/DDBJ whole genome shotgun (WGS) entry which is preliminary data.</text>
</comment>
<dbReference type="PANTHER" id="PTHR24113:SF12">
    <property type="entry name" value="RAN GTPASE-ACTIVATING PROTEIN 1"/>
    <property type="match status" value="1"/>
</dbReference>
<evidence type="ECO:0000313" key="5">
    <source>
        <dbReference type="EMBL" id="ORZ23698.1"/>
    </source>
</evidence>
<protein>
    <submittedName>
        <fullName evidence="5">Uncharacterized protein</fullName>
    </submittedName>
</protein>
<dbReference type="OrthoDB" id="120976at2759"/>
<keyword evidence="3" id="KW-0677">Repeat</keyword>
<dbReference type="GO" id="GO:0005634">
    <property type="term" value="C:nucleus"/>
    <property type="evidence" value="ECO:0007669"/>
    <property type="project" value="TreeGrafter"/>
</dbReference>
<proteinExistence type="predicted"/>
<evidence type="ECO:0000256" key="1">
    <source>
        <dbReference type="ARBA" id="ARBA00022468"/>
    </source>
</evidence>
<keyword evidence="6" id="KW-1185">Reference proteome</keyword>
<dbReference type="GO" id="GO:0005096">
    <property type="term" value="F:GTPase activator activity"/>
    <property type="evidence" value="ECO:0007669"/>
    <property type="project" value="UniProtKB-KW"/>
</dbReference>
<evidence type="ECO:0000313" key="6">
    <source>
        <dbReference type="Proteomes" id="UP000193648"/>
    </source>
</evidence>
<accession>A0A1Y2GU00</accession>
<dbReference type="Pfam" id="PF13516">
    <property type="entry name" value="LRR_6"/>
    <property type="match status" value="7"/>
</dbReference>
<keyword evidence="2" id="KW-0433">Leucine-rich repeat</keyword>
<keyword evidence="1" id="KW-0343">GTPase activation</keyword>
<dbReference type="Gene3D" id="3.80.10.10">
    <property type="entry name" value="Ribonuclease Inhibitor"/>
    <property type="match status" value="3"/>
</dbReference>
<dbReference type="STRING" id="64571.A0A1Y2GU00"/>